<dbReference type="Proteomes" id="UP000295783">
    <property type="component" value="Unassembled WGS sequence"/>
</dbReference>
<organism evidence="1 2">
    <name type="scientific">Dongia mobilis</name>
    <dbReference type="NCBI Taxonomy" id="578943"/>
    <lineage>
        <taxon>Bacteria</taxon>
        <taxon>Pseudomonadati</taxon>
        <taxon>Pseudomonadota</taxon>
        <taxon>Alphaproteobacteria</taxon>
        <taxon>Rhodospirillales</taxon>
        <taxon>Dongiaceae</taxon>
        <taxon>Dongia</taxon>
    </lineage>
</organism>
<keyword evidence="2" id="KW-1185">Reference proteome</keyword>
<dbReference type="EMBL" id="SNYW01000007">
    <property type="protein sequence ID" value="TDQ83410.1"/>
    <property type="molecule type" value="Genomic_DNA"/>
</dbReference>
<name>A0A4V3DF24_9PROT</name>
<reference evidence="1 2" key="1">
    <citation type="submission" date="2019-03" db="EMBL/GenBank/DDBJ databases">
        <title>Genomic Encyclopedia of Type Strains, Phase III (KMG-III): the genomes of soil and plant-associated and newly described type strains.</title>
        <authorList>
            <person name="Whitman W."/>
        </authorList>
    </citation>
    <scope>NUCLEOTIDE SEQUENCE [LARGE SCALE GENOMIC DNA]</scope>
    <source>
        <strain evidence="1 2">CGMCC 1.7660</strain>
    </source>
</reference>
<dbReference type="AlphaFoldDB" id="A0A4V3DF24"/>
<proteinExistence type="predicted"/>
<accession>A0A4V3DF24</accession>
<comment type="caution">
    <text evidence="1">The sequence shown here is derived from an EMBL/GenBank/DDBJ whole genome shotgun (WGS) entry which is preliminary data.</text>
</comment>
<gene>
    <name evidence="1" type="ORF">A8950_1697</name>
</gene>
<evidence type="ECO:0000313" key="2">
    <source>
        <dbReference type="Proteomes" id="UP000295783"/>
    </source>
</evidence>
<evidence type="ECO:0000313" key="1">
    <source>
        <dbReference type="EMBL" id="TDQ83410.1"/>
    </source>
</evidence>
<sequence length="275" mass="31759">MPDRFKSTWVPVPRSPTERWKQAVSYEVGMLPDELDDFGVALKRKFPGGIIYVAPMHPPPKWESAAQPIQDNLEFSVKGKRFDSFMEAGLATNQAHALFRFPWPDEFETGDKDSMLNDREAIGRGSHQDYRRMGRCFQISWSGRNTEFSPHRFREHRDSGETLDCEFRFITSSIKISIHYDAEDAEVVSFLHDVENVLLQNTTCDFASYDPCTHEIINPNRQDATQRRSLGMVRYASLNDHTYFGWCHRNGRPPEVMGPRPEVRAAFRREAGLEP</sequence>
<protein>
    <submittedName>
        <fullName evidence="1">Uncharacterized protein</fullName>
    </submittedName>
</protein>